<evidence type="ECO:0000256" key="4">
    <source>
        <dbReference type="ARBA" id="ARBA00038054"/>
    </source>
</evidence>
<keyword evidence="3" id="KW-0288">FMN</keyword>
<dbReference type="PANTHER" id="PTHR33798:SF5">
    <property type="entry name" value="FLAVIN REDUCTASE LIKE DOMAIN-CONTAINING PROTEIN"/>
    <property type="match status" value="1"/>
</dbReference>
<organism evidence="6 7">
    <name type="scientific">Salicibibacter halophilus</name>
    <dbReference type="NCBI Taxonomy" id="2502791"/>
    <lineage>
        <taxon>Bacteria</taxon>
        <taxon>Bacillati</taxon>
        <taxon>Bacillota</taxon>
        <taxon>Bacilli</taxon>
        <taxon>Bacillales</taxon>
        <taxon>Bacillaceae</taxon>
        <taxon>Salicibibacter</taxon>
    </lineage>
</organism>
<dbReference type="GO" id="GO:0016646">
    <property type="term" value="F:oxidoreductase activity, acting on the CH-NH group of donors, NAD or NADP as acceptor"/>
    <property type="evidence" value="ECO:0007669"/>
    <property type="project" value="UniProtKB-ARBA"/>
</dbReference>
<keyword evidence="2" id="KW-0285">Flavoprotein</keyword>
<keyword evidence="7" id="KW-1185">Reference proteome</keyword>
<comment type="cofactor">
    <cofactor evidence="1">
        <name>FMN</name>
        <dbReference type="ChEBI" id="CHEBI:58210"/>
    </cofactor>
</comment>
<dbReference type="Proteomes" id="UP000319756">
    <property type="component" value="Chromosome"/>
</dbReference>
<dbReference type="KEGG" id="sale:EPH95_12655"/>
<accession>A0A514LJB8</accession>
<gene>
    <name evidence="6" type="ORF">EPH95_12655</name>
</gene>
<dbReference type="InterPro" id="IPR002563">
    <property type="entry name" value="Flavin_Rdtase-like_dom"/>
</dbReference>
<evidence type="ECO:0000256" key="2">
    <source>
        <dbReference type="ARBA" id="ARBA00022630"/>
    </source>
</evidence>
<proteinExistence type="inferred from homology"/>
<evidence type="ECO:0000256" key="1">
    <source>
        <dbReference type="ARBA" id="ARBA00001917"/>
    </source>
</evidence>
<name>A0A514LJB8_9BACI</name>
<evidence type="ECO:0000313" key="6">
    <source>
        <dbReference type="EMBL" id="QDI91922.1"/>
    </source>
</evidence>
<dbReference type="OrthoDB" id="9794638at2"/>
<dbReference type="SMART" id="SM00903">
    <property type="entry name" value="Flavin_Reduct"/>
    <property type="match status" value="1"/>
</dbReference>
<dbReference type="RefSeq" id="WP_142090446.1">
    <property type="nucleotide sequence ID" value="NZ_CP035485.1"/>
</dbReference>
<feature type="domain" description="Flavin reductase like" evidence="5">
    <location>
        <begin position="23"/>
        <end position="172"/>
    </location>
</feature>
<dbReference type="Pfam" id="PF01613">
    <property type="entry name" value="Flavin_Reduct"/>
    <property type="match status" value="1"/>
</dbReference>
<dbReference type="PANTHER" id="PTHR33798">
    <property type="entry name" value="FLAVOPROTEIN OXYGENASE"/>
    <property type="match status" value="1"/>
</dbReference>
<evidence type="ECO:0000259" key="5">
    <source>
        <dbReference type="SMART" id="SM00903"/>
    </source>
</evidence>
<evidence type="ECO:0000313" key="7">
    <source>
        <dbReference type="Proteomes" id="UP000319756"/>
    </source>
</evidence>
<dbReference type="GO" id="GO:0010181">
    <property type="term" value="F:FMN binding"/>
    <property type="evidence" value="ECO:0007669"/>
    <property type="project" value="InterPro"/>
</dbReference>
<dbReference type="SUPFAM" id="SSF50475">
    <property type="entry name" value="FMN-binding split barrel"/>
    <property type="match status" value="1"/>
</dbReference>
<reference evidence="7" key="1">
    <citation type="submission" date="2019-01" db="EMBL/GenBank/DDBJ databases">
        <title>Genomic analysis of Salicibibacter sp. NKC3-5.</title>
        <authorList>
            <person name="Oh Y.J."/>
        </authorList>
    </citation>
    <scope>NUCLEOTIDE SEQUENCE [LARGE SCALE GENOMIC DNA]</scope>
    <source>
        <strain evidence="7">NKC3-5</strain>
    </source>
</reference>
<sequence length="203" mass="22603">MVKRHSFNPENVSTKNMYKLMTGSVVPRPIAWISSQSKEGVLNLAPFSFFTVASRQPPTFAVSIGPGVEQREGTIKDTLTNIRDMQEYVINVVPESLANAMHESSKHFPEDINELERSGLTEEPSATISIPSLKESPIAFECMLDRVIPLGSDHLILGQVMCARIDNSVYLGDYKIDIEQWQPLARLAGNFATLTPPFKLPKE</sequence>
<dbReference type="Gene3D" id="2.30.110.10">
    <property type="entry name" value="Electron Transport, Fmn-binding Protein, Chain A"/>
    <property type="match status" value="1"/>
</dbReference>
<dbReference type="AlphaFoldDB" id="A0A514LJB8"/>
<dbReference type="EMBL" id="CP035485">
    <property type="protein sequence ID" value="QDI91922.1"/>
    <property type="molecule type" value="Genomic_DNA"/>
</dbReference>
<protein>
    <submittedName>
        <fullName evidence="6">Flavin reductase family protein</fullName>
    </submittedName>
</protein>
<evidence type="ECO:0000256" key="3">
    <source>
        <dbReference type="ARBA" id="ARBA00022643"/>
    </source>
</evidence>
<comment type="similarity">
    <text evidence="4">Belongs to the flavoredoxin family.</text>
</comment>
<dbReference type="InterPro" id="IPR012349">
    <property type="entry name" value="Split_barrel_FMN-bd"/>
</dbReference>